<name>A0A2C9UFE8_MANES</name>
<dbReference type="STRING" id="3983.A0A2C9UFE8"/>
<evidence type="ECO:0000313" key="3">
    <source>
        <dbReference type="EMBL" id="OAY29263.1"/>
    </source>
</evidence>
<dbReference type="Gramene" id="Manes.15G131200.1.v8.1">
    <property type="protein sequence ID" value="Manes.15G131200.1.v8.1.CDS"/>
    <property type="gene ID" value="Manes.15G131200.v8.1"/>
</dbReference>
<comment type="caution">
    <text evidence="3">The sequence shown here is derived from an EMBL/GenBank/DDBJ whole genome shotgun (WGS) entry which is preliminary data.</text>
</comment>
<dbReference type="GO" id="GO:0010598">
    <property type="term" value="C:NAD(P)H dehydrogenase complex (plastoquinone)"/>
    <property type="evidence" value="ECO:0007669"/>
    <property type="project" value="InterPro"/>
</dbReference>
<keyword evidence="2" id="KW-0472">Membrane</keyword>
<dbReference type="InterPro" id="IPR038931">
    <property type="entry name" value="CRR3"/>
</dbReference>
<keyword evidence="4" id="KW-1185">Reference proteome</keyword>
<evidence type="ECO:0000256" key="1">
    <source>
        <dbReference type="SAM" id="MobiDB-lite"/>
    </source>
</evidence>
<gene>
    <name evidence="3" type="ORF">MANES_15G131200v8</name>
</gene>
<keyword evidence="2" id="KW-1133">Transmembrane helix</keyword>
<dbReference type="PANTHER" id="PTHR36340:SF1">
    <property type="entry name" value="NAD(P)H DEHYDROGENASE SUBUNIT CRR3, CHLOROPLASTIC-RELATED"/>
    <property type="match status" value="1"/>
</dbReference>
<dbReference type="AlphaFoldDB" id="A0A2C9UFE8"/>
<feature type="region of interest" description="Disordered" evidence="1">
    <location>
        <begin position="75"/>
        <end position="107"/>
    </location>
</feature>
<evidence type="ECO:0000313" key="4">
    <source>
        <dbReference type="Proteomes" id="UP000091857"/>
    </source>
</evidence>
<dbReference type="PANTHER" id="PTHR36340">
    <property type="entry name" value="NAD(P)H DEHYDROGENASE SUBUNIT CRR3, CHLOROPLASTIC-RELATED"/>
    <property type="match status" value="1"/>
</dbReference>
<keyword evidence="2" id="KW-0812">Transmembrane</keyword>
<dbReference type="GO" id="GO:0009773">
    <property type="term" value="P:photosynthetic electron transport in photosystem I"/>
    <property type="evidence" value="ECO:0007669"/>
    <property type="project" value="InterPro"/>
</dbReference>
<feature type="region of interest" description="Disordered" evidence="1">
    <location>
        <begin position="25"/>
        <end position="60"/>
    </location>
</feature>
<dbReference type="OrthoDB" id="786513at2759"/>
<proteinExistence type="predicted"/>
<feature type="compositionally biased region" description="Polar residues" evidence="1">
    <location>
        <begin position="25"/>
        <end position="34"/>
    </location>
</feature>
<organism evidence="3 4">
    <name type="scientific">Manihot esculenta</name>
    <name type="common">Cassava</name>
    <name type="synonym">Jatropha manihot</name>
    <dbReference type="NCBI Taxonomy" id="3983"/>
    <lineage>
        <taxon>Eukaryota</taxon>
        <taxon>Viridiplantae</taxon>
        <taxon>Streptophyta</taxon>
        <taxon>Embryophyta</taxon>
        <taxon>Tracheophyta</taxon>
        <taxon>Spermatophyta</taxon>
        <taxon>Magnoliopsida</taxon>
        <taxon>eudicotyledons</taxon>
        <taxon>Gunneridae</taxon>
        <taxon>Pentapetalae</taxon>
        <taxon>rosids</taxon>
        <taxon>fabids</taxon>
        <taxon>Malpighiales</taxon>
        <taxon>Euphorbiaceae</taxon>
        <taxon>Crotonoideae</taxon>
        <taxon>Manihoteae</taxon>
        <taxon>Manihot</taxon>
    </lineage>
</organism>
<evidence type="ECO:0000256" key="2">
    <source>
        <dbReference type="SAM" id="Phobius"/>
    </source>
</evidence>
<feature type="compositionally biased region" description="Basic residues" evidence="1">
    <location>
        <begin position="49"/>
        <end position="59"/>
    </location>
</feature>
<accession>A0A2C9UFE8</accession>
<dbReference type="Proteomes" id="UP000091857">
    <property type="component" value="Chromosome 15"/>
</dbReference>
<protein>
    <recommendedName>
        <fullName evidence="5">Chlororespiratory reduction 3</fullName>
    </recommendedName>
</protein>
<reference evidence="4" key="1">
    <citation type="journal article" date="2016" name="Nat. Biotechnol.">
        <title>Sequencing wild and cultivated cassava and related species reveals extensive interspecific hybridization and genetic diversity.</title>
        <authorList>
            <person name="Bredeson J.V."/>
            <person name="Lyons J.B."/>
            <person name="Prochnik S.E."/>
            <person name="Wu G.A."/>
            <person name="Ha C.M."/>
            <person name="Edsinger-Gonzales E."/>
            <person name="Grimwood J."/>
            <person name="Schmutz J."/>
            <person name="Rabbi I.Y."/>
            <person name="Egesi C."/>
            <person name="Nauluvula P."/>
            <person name="Lebot V."/>
            <person name="Ndunguru J."/>
            <person name="Mkamilo G."/>
            <person name="Bart R.S."/>
            <person name="Setter T.L."/>
            <person name="Gleadow R.M."/>
            <person name="Kulakow P."/>
            <person name="Ferguson M.E."/>
            <person name="Rounsley S."/>
            <person name="Rokhsar D.S."/>
        </authorList>
    </citation>
    <scope>NUCLEOTIDE SEQUENCE [LARGE SCALE GENOMIC DNA]</scope>
    <source>
        <strain evidence="4">cv. AM560-2</strain>
    </source>
</reference>
<dbReference type="GO" id="GO:0009535">
    <property type="term" value="C:chloroplast thylakoid membrane"/>
    <property type="evidence" value="ECO:0007669"/>
    <property type="project" value="InterPro"/>
</dbReference>
<dbReference type="EMBL" id="CM004401">
    <property type="protein sequence ID" value="OAY29263.1"/>
    <property type="molecule type" value="Genomic_DNA"/>
</dbReference>
<dbReference type="OMA" id="MFTMQWI"/>
<feature type="transmembrane region" description="Helical" evidence="2">
    <location>
        <begin position="136"/>
        <end position="159"/>
    </location>
</feature>
<evidence type="ECO:0008006" key="5">
    <source>
        <dbReference type="Google" id="ProtNLM"/>
    </source>
</evidence>
<sequence length="173" mass="19348">MACLSCHCMSRALVFASLSSNIDDSPLPQSNTTRPHNDKDKAPIPTIKSKTRTKRRHSKLQQQLALIQMERAVGAGSYRDSEPTGSDQRTKDSILTGLSPNSGDALEGPVEKQLRETGEWIVDTTEGQFRSSGKRILMFFFQWVLPIYIFMFLVTSGIVKLPFSTPQLDDLLM</sequence>